<evidence type="ECO:0000259" key="1">
    <source>
        <dbReference type="Pfam" id="PF16012"/>
    </source>
</evidence>
<reference evidence="2 3" key="1">
    <citation type="journal article" date="2023" name="Insect Mol. Biol.">
        <title>Genome sequencing provides insights into the evolution of gene families encoding plant cell wall-degrading enzymes in longhorned beetles.</title>
        <authorList>
            <person name="Shin N.R."/>
            <person name="Okamura Y."/>
            <person name="Kirsch R."/>
            <person name="Pauchet Y."/>
        </authorList>
    </citation>
    <scope>NUCLEOTIDE SEQUENCE [LARGE SCALE GENOMIC DNA]</scope>
    <source>
        <strain evidence="2">EAD_L_NR</strain>
    </source>
</reference>
<sequence length="564" mass="64865">MQDGPGLIQGENCHICEKPFQEGGNPVRDRCHFTEKFRGWIQTSCNLNYKNSVVVPVVPHNLSNYDGHLLIRDIAEASPGKITLLAKNKEKYISFTKRMSESLISSIILRSIGRHTNRDGLNILKSEFSHLNEDSLGLFIRKEADYTHAKTVWRAFNSEDLSQYTQLYLKTDRDRCLKTYGLDPAHYYTLPEYTWDCMLKHTAIKLEYLQDIDILLFFERGIRGGVSQCCNRYAKANNKYMPDYNPNDPSNYPLYSDVNALYSWAMSQYLPYGGFKWVSEIENFDVLSIPNDSDIGYMLEVDLSYPNHLHEHRTQPNSKLSRLMTTLQKKEHYVVHYTNLKQYHECGMKLDKNHRILQFNQSLWLKVRVYVDLNARLRANAGGRGREKWSEGGTLQGFFLRPLCVAKSHILHEVTLLLTKHSGSRQGRLRNSPKSKMSCDPCPGLDGTGVMVSLTGPPAIVELPEYGPQVRFQGCTHRPGWLLITCTDRESATWLEDAIKRLQPWEGAHLKLVEEKDLPKPHICVAYIPKEGGSTAEEVLSLLRQQNRSLNTRVWIIGRIRDRE</sequence>
<comment type="caution">
    <text evidence="2">The sequence shown here is derived from an EMBL/GenBank/DDBJ whole genome shotgun (WGS) entry which is preliminary data.</text>
</comment>
<dbReference type="PANTHER" id="PTHR31511">
    <property type="entry name" value="PROTEIN CBG23764"/>
    <property type="match status" value="1"/>
</dbReference>
<dbReference type="InterPro" id="IPR043502">
    <property type="entry name" value="DNA/RNA_pol_sf"/>
</dbReference>
<dbReference type="InterPro" id="IPR044925">
    <property type="entry name" value="His-Me_finger_sf"/>
</dbReference>
<dbReference type="SUPFAM" id="SSF56672">
    <property type="entry name" value="DNA/RNA polymerases"/>
    <property type="match status" value="1"/>
</dbReference>
<dbReference type="PANTHER" id="PTHR31511:SF12">
    <property type="entry name" value="RHO TERMINATION FACTOR N-TERMINAL DOMAIN-CONTAINING PROTEIN"/>
    <property type="match status" value="1"/>
</dbReference>
<dbReference type="InterPro" id="IPR031961">
    <property type="entry name" value="DUF4780"/>
</dbReference>
<dbReference type="AlphaFoldDB" id="A0AAV8VL63"/>
<feature type="domain" description="DUF4780" evidence="1">
    <location>
        <begin position="461"/>
        <end position="559"/>
    </location>
</feature>
<organism evidence="2 3">
    <name type="scientific">Exocentrus adspersus</name>
    <dbReference type="NCBI Taxonomy" id="1586481"/>
    <lineage>
        <taxon>Eukaryota</taxon>
        <taxon>Metazoa</taxon>
        <taxon>Ecdysozoa</taxon>
        <taxon>Arthropoda</taxon>
        <taxon>Hexapoda</taxon>
        <taxon>Insecta</taxon>
        <taxon>Pterygota</taxon>
        <taxon>Neoptera</taxon>
        <taxon>Endopterygota</taxon>
        <taxon>Coleoptera</taxon>
        <taxon>Polyphaga</taxon>
        <taxon>Cucujiformia</taxon>
        <taxon>Chrysomeloidea</taxon>
        <taxon>Cerambycidae</taxon>
        <taxon>Lamiinae</taxon>
        <taxon>Acanthocinini</taxon>
        <taxon>Exocentrus</taxon>
    </lineage>
</organism>
<dbReference type="Pfam" id="PF16012">
    <property type="entry name" value="DUF4780"/>
    <property type="match status" value="1"/>
</dbReference>
<evidence type="ECO:0000313" key="2">
    <source>
        <dbReference type="EMBL" id="KAJ8914925.1"/>
    </source>
</evidence>
<gene>
    <name evidence="2" type="ORF">NQ315_016079</name>
</gene>
<name>A0AAV8VL63_9CUCU</name>
<accession>A0AAV8VL63</accession>
<protein>
    <recommendedName>
        <fullName evidence="1">DUF4780 domain-containing protein</fullName>
    </recommendedName>
</protein>
<dbReference type="EMBL" id="JANEYG010000061">
    <property type="protein sequence ID" value="KAJ8914925.1"/>
    <property type="molecule type" value="Genomic_DNA"/>
</dbReference>
<dbReference type="Gene3D" id="3.40.1800.10">
    <property type="entry name" value="His-Me finger endonucleases"/>
    <property type="match status" value="1"/>
</dbReference>
<dbReference type="GO" id="GO:0071897">
    <property type="term" value="P:DNA biosynthetic process"/>
    <property type="evidence" value="ECO:0007669"/>
    <property type="project" value="UniProtKB-ARBA"/>
</dbReference>
<dbReference type="SUPFAM" id="SSF54060">
    <property type="entry name" value="His-Me finger endonucleases"/>
    <property type="match status" value="1"/>
</dbReference>
<evidence type="ECO:0000313" key="3">
    <source>
        <dbReference type="Proteomes" id="UP001159042"/>
    </source>
</evidence>
<proteinExistence type="predicted"/>
<dbReference type="InterPro" id="IPR038563">
    <property type="entry name" value="Endonuclease_7_sf"/>
</dbReference>
<dbReference type="Proteomes" id="UP001159042">
    <property type="component" value="Unassembled WGS sequence"/>
</dbReference>
<keyword evidence="3" id="KW-1185">Reference proteome</keyword>